<dbReference type="PANTHER" id="PTHR47204">
    <property type="entry name" value="OS02G0168900 PROTEIN"/>
    <property type="match status" value="1"/>
</dbReference>
<feature type="compositionally biased region" description="Low complexity" evidence="1">
    <location>
        <begin position="75"/>
        <end position="88"/>
    </location>
</feature>
<proteinExistence type="predicted"/>
<feature type="compositionally biased region" description="Basic and acidic residues" evidence="1">
    <location>
        <begin position="151"/>
        <end position="168"/>
    </location>
</feature>
<dbReference type="GO" id="GO:0006401">
    <property type="term" value="P:RNA catabolic process"/>
    <property type="evidence" value="ECO:0007669"/>
    <property type="project" value="InterPro"/>
</dbReference>
<evidence type="ECO:0000313" key="2">
    <source>
        <dbReference type="EMBL" id="TBU34032.1"/>
    </source>
</evidence>
<feature type="compositionally biased region" description="Basic residues" evidence="1">
    <location>
        <begin position="169"/>
        <end position="180"/>
    </location>
</feature>
<gene>
    <name evidence="2" type="ORF">BD311DRAFT_683188</name>
</gene>
<feature type="region of interest" description="Disordered" evidence="1">
    <location>
        <begin position="63"/>
        <end position="88"/>
    </location>
</feature>
<protein>
    <submittedName>
        <fullName evidence="2">Ribonuclease H2, subunit C</fullName>
    </submittedName>
</protein>
<reference evidence="2" key="1">
    <citation type="submission" date="2019-01" db="EMBL/GenBank/DDBJ databases">
        <title>Draft genome sequences of three monokaryotic isolates of the white-rot basidiomycete fungus Dichomitus squalens.</title>
        <authorList>
            <consortium name="DOE Joint Genome Institute"/>
            <person name="Lopez S.C."/>
            <person name="Andreopoulos B."/>
            <person name="Pangilinan J."/>
            <person name="Lipzen A."/>
            <person name="Riley R."/>
            <person name="Ahrendt S."/>
            <person name="Ng V."/>
            <person name="Barry K."/>
            <person name="Daum C."/>
            <person name="Grigoriev I.V."/>
            <person name="Hilden K.S."/>
            <person name="Makela M.R."/>
            <person name="de Vries R.P."/>
        </authorList>
    </citation>
    <scope>NUCLEOTIDE SEQUENCE [LARGE SCALE GENOMIC DNA]</scope>
    <source>
        <strain evidence="2">OM18370.1</strain>
    </source>
</reference>
<dbReference type="CDD" id="cd09271">
    <property type="entry name" value="RNase_H2-C"/>
    <property type="match status" value="1"/>
</dbReference>
<dbReference type="GO" id="GO:0032299">
    <property type="term" value="C:ribonuclease H2 complex"/>
    <property type="evidence" value="ECO:0007669"/>
    <property type="project" value="InterPro"/>
</dbReference>
<dbReference type="OrthoDB" id="6222486at2759"/>
<feature type="compositionally biased region" description="Polar residues" evidence="1">
    <location>
        <begin position="64"/>
        <end position="74"/>
    </location>
</feature>
<sequence length="259" mass="28478">MYKPNSTLKLALSERPPPTHTPHLMPFHIAYSGPAPISTYLRVNSAPEPTYGRDIRPLPKPLLSSESQDSTVSQTTLVADSTDASSSSVATLASTSTLMDVDVEKSECDATAAPHPEMRHFAASFRGRAMHGVEVNLPEGYAGIVLRTPDDAEGKGVASRDTRREEKRPKPKGRATRRSKRAQEPEVVEVEDTDEDAGMMDGSTPSEEGPARVLRPVSTFSSFVLWHPDIPVDEGRDEYLRSLTEWTRLAAEIHRVEEC</sequence>
<dbReference type="Gene3D" id="2.40.128.680">
    <property type="match status" value="1"/>
</dbReference>
<name>A0A4Q9N478_9APHY</name>
<dbReference type="Pfam" id="PF08615">
    <property type="entry name" value="RNase_H2_suC"/>
    <property type="match status" value="1"/>
</dbReference>
<evidence type="ECO:0000256" key="1">
    <source>
        <dbReference type="SAM" id="MobiDB-lite"/>
    </source>
</evidence>
<feature type="compositionally biased region" description="Acidic residues" evidence="1">
    <location>
        <begin position="186"/>
        <end position="198"/>
    </location>
</feature>
<accession>A0A4Q9N478</accession>
<dbReference type="PANTHER" id="PTHR47204:SF1">
    <property type="entry name" value="RIBONUCLEASE H2 SUBUNIT C"/>
    <property type="match status" value="1"/>
</dbReference>
<feature type="region of interest" description="Disordered" evidence="1">
    <location>
        <begin position="151"/>
        <end position="211"/>
    </location>
</feature>
<dbReference type="InterPro" id="IPR013924">
    <property type="entry name" value="RNase_H2_suC"/>
</dbReference>
<dbReference type="AlphaFoldDB" id="A0A4Q9N478"/>
<organism evidence="2">
    <name type="scientific">Dichomitus squalens</name>
    <dbReference type="NCBI Taxonomy" id="114155"/>
    <lineage>
        <taxon>Eukaryota</taxon>
        <taxon>Fungi</taxon>
        <taxon>Dikarya</taxon>
        <taxon>Basidiomycota</taxon>
        <taxon>Agaricomycotina</taxon>
        <taxon>Agaricomycetes</taxon>
        <taxon>Polyporales</taxon>
        <taxon>Polyporaceae</taxon>
        <taxon>Dichomitus</taxon>
    </lineage>
</organism>
<dbReference type="Proteomes" id="UP000292957">
    <property type="component" value="Unassembled WGS sequence"/>
</dbReference>
<dbReference type="EMBL" id="ML143389">
    <property type="protein sequence ID" value="TBU34032.1"/>
    <property type="molecule type" value="Genomic_DNA"/>
</dbReference>
<feature type="region of interest" description="Disordered" evidence="1">
    <location>
        <begin position="1"/>
        <end position="21"/>
    </location>
</feature>